<evidence type="ECO:0000256" key="5">
    <source>
        <dbReference type="SAM" id="Phobius"/>
    </source>
</evidence>
<dbReference type="Gene3D" id="1.20.1070.10">
    <property type="entry name" value="Rhodopsin 7-helix transmembrane proteins"/>
    <property type="match status" value="1"/>
</dbReference>
<dbReference type="InterPro" id="IPR019430">
    <property type="entry name" value="7TM_GPCR_serpentine_rcpt_Srx"/>
</dbReference>
<dbReference type="GO" id="GO:0016020">
    <property type="term" value="C:membrane"/>
    <property type="evidence" value="ECO:0007669"/>
    <property type="project" value="UniProtKB-SubCell"/>
</dbReference>
<evidence type="ECO:0000313" key="8">
    <source>
        <dbReference type="Proteomes" id="UP001175271"/>
    </source>
</evidence>
<evidence type="ECO:0000256" key="3">
    <source>
        <dbReference type="ARBA" id="ARBA00022989"/>
    </source>
</evidence>
<keyword evidence="3 5" id="KW-1133">Transmembrane helix</keyword>
<dbReference type="Pfam" id="PF10328">
    <property type="entry name" value="7TM_GPCR_Srx"/>
    <property type="match status" value="1"/>
</dbReference>
<dbReference type="InterPro" id="IPR017452">
    <property type="entry name" value="GPCR_Rhodpsn_7TM"/>
</dbReference>
<keyword evidence="8" id="KW-1185">Reference proteome</keyword>
<feature type="transmembrane region" description="Helical" evidence="5">
    <location>
        <begin position="141"/>
        <end position="162"/>
    </location>
</feature>
<feature type="transmembrane region" description="Helical" evidence="5">
    <location>
        <begin position="271"/>
        <end position="291"/>
    </location>
</feature>
<proteinExistence type="predicted"/>
<dbReference type="Proteomes" id="UP001175271">
    <property type="component" value="Unassembled WGS sequence"/>
</dbReference>
<dbReference type="PANTHER" id="PTHR23017">
    <property type="entry name" value="SERPENTINE RECEPTOR, CLASS X"/>
    <property type="match status" value="1"/>
</dbReference>
<keyword evidence="2 5" id="KW-0812">Transmembrane</keyword>
<protein>
    <recommendedName>
        <fullName evidence="6">G-protein coupled receptors family 1 profile domain-containing protein</fullName>
    </recommendedName>
</protein>
<accession>A0AA39HCK6</accession>
<dbReference type="PROSITE" id="PS50262">
    <property type="entry name" value="G_PROTEIN_RECEP_F1_2"/>
    <property type="match status" value="1"/>
</dbReference>
<feature type="transmembrane region" description="Helical" evidence="5">
    <location>
        <begin position="195"/>
        <end position="218"/>
    </location>
</feature>
<dbReference type="SUPFAM" id="SSF81321">
    <property type="entry name" value="Family A G protein-coupled receptor-like"/>
    <property type="match status" value="1"/>
</dbReference>
<evidence type="ECO:0000256" key="2">
    <source>
        <dbReference type="ARBA" id="ARBA00022692"/>
    </source>
</evidence>
<evidence type="ECO:0000259" key="6">
    <source>
        <dbReference type="PROSITE" id="PS50262"/>
    </source>
</evidence>
<comment type="caution">
    <text evidence="7">The sequence shown here is derived from an EMBL/GenBank/DDBJ whole genome shotgun (WGS) entry which is preliminary data.</text>
</comment>
<evidence type="ECO:0000313" key="7">
    <source>
        <dbReference type="EMBL" id="KAK0403371.1"/>
    </source>
</evidence>
<feature type="transmembrane region" description="Helical" evidence="5">
    <location>
        <begin position="25"/>
        <end position="49"/>
    </location>
</feature>
<gene>
    <name evidence="7" type="ORF">QR680_016883</name>
</gene>
<evidence type="ECO:0000256" key="1">
    <source>
        <dbReference type="ARBA" id="ARBA00004370"/>
    </source>
</evidence>
<organism evidence="7 8">
    <name type="scientific">Steinernema hermaphroditum</name>
    <dbReference type="NCBI Taxonomy" id="289476"/>
    <lineage>
        <taxon>Eukaryota</taxon>
        <taxon>Metazoa</taxon>
        <taxon>Ecdysozoa</taxon>
        <taxon>Nematoda</taxon>
        <taxon>Chromadorea</taxon>
        <taxon>Rhabditida</taxon>
        <taxon>Tylenchina</taxon>
        <taxon>Panagrolaimomorpha</taxon>
        <taxon>Strongyloidoidea</taxon>
        <taxon>Steinernematidae</taxon>
        <taxon>Steinernema</taxon>
    </lineage>
</organism>
<comment type="subcellular location">
    <subcellularLocation>
        <location evidence="1">Membrane</location>
    </subcellularLocation>
</comment>
<sequence length="330" mass="37242">MEALNATFVFGDEVRGRGYVTRTDLIVGSVLFWLSATAVILGVLNLVAIKKLRIFHNPFGWFWASRTIGELGFNIVHLVYSVPITILQPKEIPVELGIAAFTVGYFFAHEACVMHQIVSLNRCVAVCVPLKYQAIYTKRTCCVLIAFVWIEVFIIGAAYHAVPCNLLGYSPQLYEFTFVKCSSTVGRDYSLVGTVVNRLCFSICAATVCFDVITLWKIFRIHMSKEAKSKDFRREIRFCVQSSVQNVTMMTALTWIVWINNAKAEETFKTVLTLDALIFTHITNALVLILLNPEVRSRFLQLLLCRKDTRINCTTHVSTHHKQPNSSSVA</sequence>
<dbReference type="PANTHER" id="PTHR23017:SF3">
    <property type="entry name" value="G-PROTEIN COUPLED RECEPTORS FAMILY 1 PROFILE DOMAIN-CONTAINING PROTEIN"/>
    <property type="match status" value="1"/>
</dbReference>
<dbReference type="EMBL" id="JAUCMV010000004">
    <property type="protein sequence ID" value="KAK0403371.1"/>
    <property type="molecule type" value="Genomic_DNA"/>
</dbReference>
<feature type="domain" description="G-protein coupled receptors family 1 profile" evidence="6">
    <location>
        <begin position="41"/>
        <end position="259"/>
    </location>
</feature>
<keyword evidence="4 5" id="KW-0472">Membrane</keyword>
<evidence type="ECO:0000256" key="4">
    <source>
        <dbReference type="ARBA" id="ARBA00023136"/>
    </source>
</evidence>
<reference evidence="7" key="1">
    <citation type="submission" date="2023-06" db="EMBL/GenBank/DDBJ databases">
        <title>Genomic analysis of the entomopathogenic nematode Steinernema hermaphroditum.</title>
        <authorList>
            <person name="Schwarz E.M."/>
            <person name="Heppert J.K."/>
            <person name="Baniya A."/>
            <person name="Schwartz H.T."/>
            <person name="Tan C.-H."/>
            <person name="Antoshechkin I."/>
            <person name="Sternberg P.W."/>
            <person name="Goodrich-Blair H."/>
            <person name="Dillman A.R."/>
        </authorList>
    </citation>
    <scope>NUCLEOTIDE SEQUENCE</scope>
    <source>
        <strain evidence="7">PS9179</strain>
        <tissue evidence="7">Whole animal</tissue>
    </source>
</reference>
<name>A0AA39HCK6_9BILA</name>
<feature type="transmembrane region" description="Helical" evidence="5">
    <location>
        <begin position="238"/>
        <end position="259"/>
    </location>
</feature>
<dbReference type="AlphaFoldDB" id="A0AA39HCK6"/>